<feature type="compositionally biased region" description="Low complexity" evidence="1">
    <location>
        <begin position="49"/>
        <end position="78"/>
    </location>
</feature>
<feature type="region of interest" description="Disordered" evidence="1">
    <location>
        <begin position="1"/>
        <end position="23"/>
    </location>
</feature>
<dbReference type="EMBL" id="MN740147">
    <property type="protein sequence ID" value="QHT89677.1"/>
    <property type="molecule type" value="Genomic_DNA"/>
</dbReference>
<protein>
    <submittedName>
        <fullName evidence="2">Uncharacterized protein</fullName>
    </submittedName>
</protein>
<organism evidence="2">
    <name type="scientific">viral metagenome</name>
    <dbReference type="NCBI Taxonomy" id="1070528"/>
    <lineage>
        <taxon>unclassified sequences</taxon>
        <taxon>metagenomes</taxon>
        <taxon>organismal metagenomes</taxon>
    </lineage>
</organism>
<feature type="compositionally biased region" description="Basic residues" evidence="1">
    <location>
        <begin position="1"/>
        <end position="16"/>
    </location>
</feature>
<reference evidence="2" key="1">
    <citation type="journal article" date="2020" name="Nature">
        <title>Giant virus diversity and host interactions through global metagenomics.</title>
        <authorList>
            <person name="Schulz F."/>
            <person name="Roux S."/>
            <person name="Paez-Espino D."/>
            <person name="Jungbluth S."/>
            <person name="Walsh D.A."/>
            <person name="Denef V.J."/>
            <person name="McMahon K.D."/>
            <person name="Konstantinidis K.T."/>
            <person name="Eloe-Fadrosh E.A."/>
            <person name="Kyrpides N.C."/>
            <person name="Woyke T."/>
        </authorList>
    </citation>
    <scope>NUCLEOTIDE SEQUENCE</scope>
    <source>
        <strain evidence="2">GVMAG-M-3300023184-60</strain>
    </source>
</reference>
<accession>A0A6C0IBB3</accession>
<proteinExistence type="predicted"/>
<feature type="region of interest" description="Disordered" evidence="1">
    <location>
        <begin position="42"/>
        <end position="78"/>
    </location>
</feature>
<name>A0A6C0IBB3_9ZZZZ</name>
<dbReference type="AlphaFoldDB" id="A0A6C0IBB3"/>
<evidence type="ECO:0000313" key="2">
    <source>
        <dbReference type="EMBL" id="QHT89677.1"/>
    </source>
</evidence>
<sequence>MPIAKPAKKPVKKQPSKTKGGFNLAPLISAILLASVRLSLSQNKKMETSTKSPKSPKSSSKSSKSSPKSSKMSPKVPK</sequence>
<evidence type="ECO:0000256" key="1">
    <source>
        <dbReference type="SAM" id="MobiDB-lite"/>
    </source>
</evidence>